<keyword evidence="2" id="KW-1185">Reference proteome</keyword>
<accession>A0ABW5GS15</accession>
<name>A0ABW5GS15_9PSEU</name>
<dbReference type="Proteomes" id="UP001597419">
    <property type="component" value="Unassembled WGS sequence"/>
</dbReference>
<proteinExistence type="predicted"/>
<comment type="caution">
    <text evidence="1">The sequence shown here is derived from an EMBL/GenBank/DDBJ whole genome shotgun (WGS) entry which is preliminary data.</text>
</comment>
<sequence>MPADTSAWRPRRRRRGQAVLKSLNSTDDFTNQSKLGLADRVLILFLVVVLVDEDGCLATMFRRLVEAHATDPGHWAYGRTPERLQNMLGKTLGKCALRRPSWERIADALRVQIPPERLAPIMAVAAGLYRQAAGPDALGAVPSWPDEVRLPSWAGRPKVTVDMIRTGSDLGIDTEAPTPRVTFLRDEPEDDPLARENEELRTEVDDLKLSRRQLQQTMIEYCHNDKEDHRELRDAHHKLWERYFARLRQLYPDKPAEELRGIMDAEAAADRERGAARVEWLHRRDRGAEDLRTYDEVVDRSS</sequence>
<evidence type="ECO:0000313" key="2">
    <source>
        <dbReference type="Proteomes" id="UP001597419"/>
    </source>
</evidence>
<dbReference type="RefSeq" id="WP_345400648.1">
    <property type="nucleotide sequence ID" value="NZ_BAABHG010000011.1"/>
</dbReference>
<organism evidence="1 2">
    <name type="scientific">Amycolatopsis samaneae</name>
    <dbReference type="NCBI Taxonomy" id="664691"/>
    <lineage>
        <taxon>Bacteria</taxon>
        <taxon>Bacillati</taxon>
        <taxon>Actinomycetota</taxon>
        <taxon>Actinomycetes</taxon>
        <taxon>Pseudonocardiales</taxon>
        <taxon>Pseudonocardiaceae</taxon>
        <taxon>Amycolatopsis</taxon>
    </lineage>
</organism>
<gene>
    <name evidence="1" type="ORF">ACFSYJ_33615</name>
</gene>
<reference evidence="2" key="1">
    <citation type="journal article" date="2019" name="Int. J. Syst. Evol. Microbiol.">
        <title>The Global Catalogue of Microorganisms (GCM) 10K type strain sequencing project: providing services to taxonomists for standard genome sequencing and annotation.</title>
        <authorList>
            <consortium name="The Broad Institute Genomics Platform"/>
            <consortium name="The Broad Institute Genome Sequencing Center for Infectious Disease"/>
            <person name="Wu L."/>
            <person name="Ma J."/>
        </authorList>
    </citation>
    <scope>NUCLEOTIDE SEQUENCE [LARGE SCALE GENOMIC DNA]</scope>
    <source>
        <strain evidence="2">CGMCC 4.7643</strain>
    </source>
</reference>
<evidence type="ECO:0000313" key="1">
    <source>
        <dbReference type="EMBL" id="MFD2463594.1"/>
    </source>
</evidence>
<dbReference type="EMBL" id="JBHUKU010000021">
    <property type="protein sequence ID" value="MFD2463594.1"/>
    <property type="molecule type" value="Genomic_DNA"/>
</dbReference>
<protein>
    <submittedName>
        <fullName evidence="1">Uncharacterized protein</fullName>
    </submittedName>
</protein>